<dbReference type="GO" id="GO:0003677">
    <property type="term" value="F:DNA binding"/>
    <property type="evidence" value="ECO:0007669"/>
    <property type="project" value="UniProtKB-KW"/>
</dbReference>
<keyword evidence="4" id="KW-0238">DNA-binding</keyword>
<organism evidence="8 9">
    <name type="scientific">Trinickia dabaoshanensis</name>
    <dbReference type="NCBI Taxonomy" id="564714"/>
    <lineage>
        <taxon>Bacteria</taxon>
        <taxon>Pseudomonadati</taxon>
        <taxon>Pseudomonadota</taxon>
        <taxon>Betaproteobacteria</taxon>
        <taxon>Burkholderiales</taxon>
        <taxon>Burkholderiaceae</taxon>
        <taxon>Trinickia</taxon>
    </lineage>
</organism>
<dbReference type="PRINTS" id="PR00040">
    <property type="entry name" value="HTHMERR"/>
</dbReference>
<proteinExistence type="predicted"/>
<dbReference type="InterPro" id="IPR000551">
    <property type="entry name" value="MerR-type_HTH_dom"/>
</dbReference>
<protein>
    <submittedName>
        <fullName evidence="8">Cu(I)-responsive transcriptional regulator</fullName>
    </submittedName>
</protein>
<dbReference type="SUPFAM" id="SSF46955">
    <property type="entry name" value="Putative DNA-binding domain"/>
    <property type="match status" value="1"/>
</dbReference>
<dbReference type="Gene3D" id="1.10.1660.10">
    <property type="match status" value="1"/>
</dbReference>
<comment type="caution">
    <text evidence="8">The sequence shown here is derived from an EMBL/GenBank/DDBJ whole genome shotgun (WGS) entry which is preliminary data.</text>
</comment>
<evidence type="ECO:0000313" key="9">
    <source>
        <dbReference type="Proteomes" id="UP000235616"/>
    </source>
</evidence>
<dbReference type="NCBIfam" id="TIGR02044">
    <property type="entry name" value="CueR"/>
    <property type="match status" value="1"/>
</dbReference>
<gene>
    <name evidence="8" type="primary">cueR</name>
    <name evidence="8" type="ORF">C0Z18_12810</name>
</gene>
<dbReference type="Pfam" id="PF09278">
    <property type="entry name" value="MerR-DNA-bind"/>
    <property type="match status" value="1"/>
</dbReference>
<feature type="region of interest" description="Disordered" evidence="6">
    <location>
        <begin position="134"/>
        <end position="161"/>
    </location>
</feature>
<dbReference type="PANTHER" id="PTHR30204:SF94">
    <property type="entry name" value="HEAVY METAL-DEPENDENT TRANSCRIPTIONAL REGULATOR HI_0293-RELATED"/>
    <property type="match status" value="1"/>
</dbReference>
<dbReference type="InterPro" id="IPR011789">
    <property type="entry name" value="CueR"/>
</dbReference>
<evidence type="ECO:0000256" key="5">
    <source>
        <dbReference type="ARBA" id="ARBA00023163"/>
    </source>
</evidence>
<dbReference type="AlphaFoldDB" id="A0A2N7VRF7"/>
<dbReference type="GO" id="GO:0005737">
    <property type="term" value="C:cytoplasm"/>
    <property type="evidence" value="ECO:0007669"/>
    <property type="project" value="UniProtKB-SubCell"/>
</dbReference>
<dbReference type="InterPro" id="IPR009061">
    <property type="entry name" value="DNA-bd_dom_put_sf"/>
</dbReference>
<accession>A0A2N7VRF7</accession>
<dbReference type="InterPro" id="IPR047057">
    <property type="entry name" value="MerR_fam"/>
</dbReference>
<dbReference type="InterPro" id="IPR015358">
    <property type="entry name" value="Tscrpt_reg_MerR_DNA-bd"/>
</dbReference>
<dbReference type="CDD" id="cd01108">
    <property type="entry name" value="HTH_CueR"/>
    <property type="match status" value="1"/>
</dbReference>
<dbReference type="RefSeq" id="WP_102645789.1">
    <property type="nucleotide sequence ID" value="NZ_PNYA01000010.1"/>
</dbReference>
<keyword evidence="5" id="KW-0804">Transcription</keyword>
<dbReference type="Proteomes" id="UP000235616">
    <property type="component" value="Unassembled WGS sequence"/>
</dbReference>
<name>A0A2N7VRF7_9BURK</name>
<dbReference type="GO" id="GO:0005507">
    <property type="term" value="F:copper ion binding"/>
    <property type="evidence" value="ECO:0007669"/>
    <property type="project" value="InterPro"/>
</dbReference>
<keyword evidence="9" id="KW-1185">Reference proteome</keyword>
<dbReference type="GO" id="GO:0045893">
    <property type="term" value="P:positive regulation of DNA-templated transcription"/>
    <property type="evidence" value="ECO:0007669"/>
    <property type="project" value="InterPro"/>
</dbReference>
<evidence type="ECO:0000256" key="3">
    <source>
        <dbReference type="ARBA" id="ARBA00023015"/>
    </source>
</evidence>
<evidence type="ECO:0000256" key="1">
    <source>
        <dbReference type="ARBA" id="ARBA00004496"/>
    </source>
</evidence>
<reference evidence="8 9" key="1">
    <citation type="submission" date="2018-01" db="EMBL/GenBank/DDBJ databases">
        <title>Whole genome analyses suggest that Burkholderia sensu lato contains two further novel genera in the rhizoxinica-symbiotica group Mycetohabitans gen. nov., and Trinickia gen. nov.: implications for the evolution of diazotrophy and nodulation in the Burkholderiaceae.</title>
        <authorList>
            <person name="Estrada-de los Santos P."/>
            <person name="Palmer M."/>
            <person name="Chavez-Ramirez B."/>
            <person name="Beukes C."/>
            <person name="Steenkamp E.T."/>
            <person name="Hirsch A.M."/>
            <person name="Manyaka P."/>
            <person name="Maluk M."/>
            <person name="Lafos M."/>
            <person name="Crook M."/>
            <person name="Gross E."/>
            <person name="Simon M.F."/>
            <person name="Bueno dos Reis Junior F."/>
            <person name="Poole P.S."/>
            <person name="Venter S.N."/>
            <person name="James E.K."/>
        </authorList>
    </citation>
    <scope>NUCLEOTIDE SEQUENCE [LARGE SCALE GENOMIC DNA]</scope>
    <source>
        <strain evidence="8 9">GIMN1.004</strain>
    </source>
</reference>
<keyword evidence="3" id="KW-0805">Transcription regulation</keyword>
<evidence type="ECO:0000256" key="2">
    <source>
        <dbReference type="ARBA" id="ARBA00022490"/>
    </source>
</evidence>
<evidence type="ECO:0000313" key="8">
    <source>
        <dbReference type="EMBL" id="PMS19716.1"/>
    </source>
</evidence>
<dbReference type="PANTHER" id="PTHR30204">
    <property type="entry name" value="REDOX-CYCLING DRUG-SENSING TRANSCRIPTIONAL ACTIVATOR SOXR"/>
    <property type="match status" value="1"/>
</dbReference>
<dbReference type="GO" id="GO:0003700">
    <property type="term" value="F:DNA-binding transcription factor activity"/>
    <property type="evidence" value="ECO:0007669"/>
    <property type="project" value="InterPro"/>
</dbReference>
<sequence length="161" mass="17773">MNIGQAANASGVSAKMIRYYESINLVQAVGRTEGGYRIYGQNDVQVLRFIHQARTLGFPIEQIRHLLALWQDRDRASAEVKQIAMQHIAELDARIEEFREMRGALAYLASHCAGDERPACPILESIGGDQDARKLAHRHARLSATPASPNSHNRASGAEIA</sequence>
<keyword evidence="2" id="KW-0963">Cytoplasm</keyword>
<dbReference type="OrthoDB" id="9808480at2"/>
<dbReference type="Pfam" id="PF00376">
    <property type="entry name" value="MerR"/>
    <property type="match status" value="1"/>
</dbReference>
<evidence type="ECO:0000256" key="6">
    <source>
        <dbReference type="SAM" id="MobiDB-lite"/>
    </source>
</evidence>
<evidence type="ECO:0000256" key="4">
    <source>
        <dbReference type="ARBA" id="ARBA00023125"/>
    </source>
</evidence>
<dbReference type="PROSITE" id="PS00552">
    <property type="entry name" value="HTH_MERR_1"/>
    <property type="match status" value="1"/>
</dbReference>
<dbReference type="PROSITE" id="PS50937">
    <property type="entry name" value="HTH_MERR_2"/>
    <property type="match status" value="1"/>
</dbReference>
<feature type="domain" description="HTH merR-type" evidence="7">
    <location>
        <begin position="1"/>
        <end position="69"/>
    </location>
</feature>
<dbReference type="EMBL" id="PNYA01000010">
    <property type="protein sequence ID" value="PMS19716.1"/>
    <property type="molecule type" value="Genomic_DNA"/>
</dbReference>
<evidence type="ECO:0000259" key="7">
    <source>
        <dbReference type="PROSITE" id="PS50937"/>
    </source>
</evidence>
<comment type="subcellular location">
    <subcellularLocation>
        <location evidence="1">Cytoplasm</location>
    </subcellularLocation>
</comment>
<dbReference type="SMART" id="SM00422">
    <property type="entry name" value="HTH_MERR"/>
    <property type="match status" value="1"/>
</dbReference>
<feature type="compositionally biased region" description="Polar residues" evidence="6">
    <location>
        <begin position="145"/>
        <end position="154"/>
    </location>
</feature>